<comment type="caution">
    <text evidence="4">The sequence shown here is derived from an EMBL/GenBank/DDBJ whole genome shotgun (WGS) entry which is preliminary data.</text>
</comment>
<comment type="caution">
    <text evidence="1">Lacks conserved residue(s) required for the propagation of feature annotation.</text>
</comment>
<dbReference type="AlphaFoldDB" id="A0AAV3SLN3"/>
<dbReference type="Proteomes" id="UP001567571">
    <property type="component" value="Unassembled WGS sequence"/>
</dbReference>
<evidence type="ECO:0000256" key="2">
    <source>
        <dbReference type="SAM" id="MobiDB-lite"/>
    </source>
</evidence>
<evidence type="ECO:0000313" key="7">
    <source>
        <dbReference type="Proteomes" id="UP001567571"/>
    </source>
</evidence>
<evidence type="ECO:0000313" key="6">
    <source>
        <dbReference type="Proteomes" id="UP001501425"/>
    </source>
</evidence>
<organism evidence="4 6">
    <name type="scientific">Halorubrum ejinorense</name>
    <dbReference type="NCBI Taxonomy" id="425309"/>
    <lineage>
        <taxon>Archaea</taxon>
        <taxon>Methanobacteriati</taxon>
        <taxon>Methanobacteriota</taxon>
        <taxon>Stenosarchaea group</taxon>
        <taxon>Halobacteria</taxon>
        <taxon>Halobacteriales</taxon>
        <taxon>Haloferacaceae</taxon>
        <taxon>Halorubrum</taxon>
    </lineage>
</organism>
<dbReference type="EMBL" id="JBEDNW010000001">
    <property type="protein sequence ID" value="MEZ3166273.1"/>
    <property type="molecule type" value="Genomic_DNA"/>
</dbReference>
<keyword evidence="7" id="KW-1185">Reference proteome</keyword>
<feature type="region of interest" description="Disordered" evidence="2">
    <location>
        <begin position="161"/>
        <end position="188"/>
    </location>
</feature>
<name>A0AAV3SLN3_9EURY</name>
<feature type="compositionally biased region" description="Basic and acidic residues" evidence="2">
    <location>
        <begin position="161"/>
        <end position="172"/>
    </location>
</feature>
<dbReference type="InterPro" id="IPR011006">
    <property type="entry name" value="CheY-like_superfamily"/>
</dbReference>
<evidence type="ECO:0000313" key="4">
    <source>
        <dbReference type="EMBL" id="GAA0529589.1"/>
    </source>
</evidence>
<dbReference type="EMBL" id="BAAADQ010000001">
    <property type="protein sequence ID" value="GAA0529589.1"/>
    <property type="molecule type" value="Genomic_DNA"/>
</dbReference>
<dbReference type="RefSeq" id="WP_343775296.1">
    <property type="nucleotide sequence ID" value="NZ_BAAADQ010000001.1"/>
</dbReference>
<dbReference type="Gene3D" id="3.40.50.2300">
    <property type="match status" value="1"/>
</dbReference>
<dbReference type="Proteomes" id="UP001501425">
    <property type="component" value="Unassembled WGS sequence"/>
</dbReference>
<sequence>MTDSTQRPDPAPDDTAADRSETPDEEPITVLLVEPNPGCAELFAAFAARADGRFRVNAVERLPDALDAVAAGVERGDEWVAVDCVVAEHRLQQGSGVELAARLRERGDDVPVVFHTTCPSDDAEAAAFEAGADAYFEKGAGRGRYVALLDRVRSLVEERGVRDRRPRSEVAARPDALGRTGAALRSEE</sequence>
<reference evidence="4" key="1">
    <citation type="journal article" date="2014" name="Int. J. Syst. Evol. Microbiol.">
        <title>Complete genome sequence of Corynebacterium casei LMG S-19264T (=DSM 44701T), isolated from a smear-ripened cheese.</title>
        <authorList>
            <consortium name="US DOE Joint Genome Institute (JGI-PGF)"/>
            <person name="Walter F."/>
            <person name="Albersmeier A."/>
            <person name="Kalinowski J."/>
            <person name="Ruckert C."/>
        </authorList>
    </citation>
    <scope>NUCLEOTIDE SEQUENCE</scope>
    <source>
        <strain evidence="4">JCM 14265</strain>
    </source>
</reference>
<feature type="domain" description="Response regulatory" evidence="3">
    <location>
        <begin position="29"/>
        <end position="153"/>
    </location>
</feature>
<feature type="region of interest" description="Disordered" evidence="2">
    <location>
        <begin position="1"/>
        <end position="26"/>
    </location>
</feature>
<evidence type="ECO:0000313" key="5">
    <source>
        <dbReference type="EMBL" id="MEZ3166273.1"/>
    </source>
</evidence>
<evidence type="ECO:0000256" key="1">
    <source>
        <dbReference type="PROSITE-ProRule" id="PRU00169"/>
    </source>
</evidence>
<protein>
    <submittedName>
        <fullName evidence="5">Response regulator</fullName>
    </submittedName>
</protein>
<dbReference type="SMART" id="SM00448">
    <property type="entry name" value="REC"/>
    <property type="match status" value="1"/>
</dbReference>
<proteinExistence type="predicted"/>
<dbReference type="SUPFAM" id="SSF52172">
    <property type="entry name" value="CheY-like"/>
    <property type="match status" value="1"/>
</dbReference>
<evidence type="ECO:0000259" key="3">
    <source>
        <dbReference type="PROSITE" id="PS50110"/>
    </source>
</evidence>
<reference evidence="4" key="2">
    <citation type="submission" date="2023-12" db="EMBL/GenBank/DDBJ databases">
        <authorList>
            <person name="Sun Q."/>
            <person name="Inoue M."/>
        </authorList>
    </citation>
    <scope>NUCLEOTIDE SEQUENCE</scope>
    <source>
        <strain evidence="4">JCM 14265</strain>
    </source>
</reference>
<dbReference type="Pfam" id="PF00072">
    <property type="entry name" value="Response_reg"/>
    <property type="match status" value="1"/>
</dbReference>
<dbReference type="PROSITE" id="PS50110">
    <property type="entry name" value="RESPONSE_REGULATORY"/>
    <property type="match status" value="1"/>
</dbReference>
<accession>A0AAV3SLN3</accession>
<gene>
    <name evidence="5" type="ORF">ABNG02_02885</name>
    <name evidence="4" type="ORF">GCM10008994_00150</name>
</gene>
<reference evidence="5 7" key="3">
    <citation type="submission" date="2024-06" db="EMBL/GenBank/DDBJ databases">
        <title>Halorubrum miltondacostae sp. nov., a potential PHA producer isolated from an inland solar saltern in Rio Maior, Portugal.</title>
        <authorList>
            <person name="Albuquerque L."/>
            <person name="Viver T."/>
            <person name="Barroso C."/>
            <person name="Claudino R."/>
            <person name="Galvan M."/>
            <person name="Simoes G."/>
            <person name="Lobo Da Cunha A."/>
            <person name="Egas C."/>
        </authorList>
    </citation>
    <scope>NUCLEOTIDE SEQUENCE [LARGE SCALE GENOMIC DNA]</scope>
    <source>
        <strain evidence="5 7">DSM 18646</strain>
    </source>
</reference>
<dbReference type="CDD" id="cd00156">
    <property type="entry name" value="REC"/>
    <property type="match status" value="1"/>
</dbReference>
<dbReference type="GO" id="GO:0000160">
    <property type="term" value="P:phosphorelay signal transduction system"/>
    <property type="evidence" value="ECO:0007669"/>
    <property type="project" value="InterPro"/>
</dbReference>
<dbReference type="InterPro" id="IPR001789">
    <property type="entry name" value="Sig_transdc_resp-reg_receiver"/>
</dbReference>